<dbReference type="EMBL" id="JAJTJA010000003">
    <property type="protein sequence ID" value="KAH8702243.1"/>
    <property type="molecule type" value="Genomic_DNA"/>
</dbReference>
<protein>
    <submittedName>
        <fullName evidence="1">Uncharacterized protein</fullName>
    </submittedName>
</protein>
<accession>A0AAD4KYQ2</accession>
<gene>
    <name evidence="1" type="ORF">BGW36DRAFT_372474</name>
</gene>
<dbReference type="RefSeq" id="XP_046075619.1">
    <property type="nucleotide sequence ID" value="XM_046215482.1"/>
</dbReference>
<keyword evidence="2" id="KW-1185">Reference proteome</keyword>
<dbReference type="GeneID" id="70245769"/>
<reference evidence="1" key="1">
    <citation type="submission" date="2021-12" db="EMBL/GenBank/DDBJ databases">
        <title>Convergent genome expansion in fungi linked to evolution of root-endophyte symbiosis.</title>
        <authorList>
            <consortium name="DOE Joint Genome Institute"/>
            <person name="Ke Y.-H."/>
            <person name="Bonito G."/>
            <person name="Liao H.-L."/>
            <person name="Looney B."/>
            <person name="Rojas-Flechas A."/>
            <person name="Nash J."/>
            <person name="Hameed K."/>
            <person name="Schadt C."/>
            <person name="Martin F."/>
            <person name="Crous P.W."/>
            <person name="Miettinen O."/>
            <person name="Magnuson J.K."/>
            <person name="Labbe J."/>
            <person name="Jacobson D."/>
            <person name="Doktycz M.J."/>
            <person name="Veneault-Fourrey C."/>
            <person name="Kuo A."/>
            <person name="Mondo S."/>
            <person name="Calhoun S."/>
            <person name="Riley R."/>
            <person name="Ohm R."/>
            <person name="LaButti K."/>
            <person name="Andreopoulos B."/>
            <person name="Pangilinan J."/>
            <person name="Nolan M."/>
            <person name="Tritt A."/>
            <person name="Clum A."/>
            <person name="Lipzen A."/>
            <person name="Daum C."/>
            <person name="Barry K."/>
            <person name="Grigoriev I.V."/>
            <person name="Vilgalys R."/>
        </authorList>
    </citation>
    <scope>NUCLEOTIDE SEQUENCE</scope>
    <source>
        <strain evidence="1">PMI_201</strain>
    </source>
</reference>
<dbReference type="Proteomes" id="UP001201262">
    <property type="component" value="Unassembled WGS sequence"/>
</dbReference>
<sequence>MISIPILSSFLLASIDTRWLCNLMSDSYHVQSCGLILAVSCRTWWRVRRVLRRRRRFVDRVRHCAFFDVRDRGRVDVCV</sequence>
<dbReference type="AlphaFoldDB" id="A0AAD4KYQ2"/>
<evidence type="ECO:0000313" key="1">
    <source>
        <dbReference type="EMBL" id="KAH8702243.1"/>
    </source>
</evidence>
<evidence type="ECO:0000313" key="2">
    <source>
        <dbReference type="Proteomes" id="UP001201262"/>
    </source>
</evidence>
<name>A0AAD4KYQ2_9EURO</name>
<proteinExistence type="predicted"/>
<organism evidence="1 2">
    <name type="scientific">Talaromyces proteolyticus</name>
    <dbReference type="NCBI Taxonomy" id="1131652"/>
    <lineage>
        <taxon>Eukaryota</taxon>
        <taxon>Fungi</taxon>
        <taxon>Dikarya</taxon>
        <taxon>Ascomycota</taxon>
        <taxon>Pezizomycotina</taxon>
        <taxon>Eurotiomycetes</taxon>
        <taxon>Eurotiomycetidae</taxon>
        <taxon>Eurotiales</taxon>
        <taxon>Trichocomaceae</taxon>
        <taxon>Talaromyces</taxon>
        <taxon>Talaromyces sect. Bacilispori</taxon>
    </lineage>
</organism>
<comment type="caution">
    <text evidence="1">The sequence shown here is derived from an EMBL/GenBank/DDBJ whole genome shotgun (WGS) entry which is preliminary data.</text>
</comment>